<feature type="region of interest" description="Disordered" evidence="1">
    <location>
        <begin position="248"/>
        <end position="269"/>
    </location>
</feature>
<dbReference type="EMBL" id="CYKH01000380">
    <property type="protein sequence ID" value="CUF67537.1"/>
    <property type="molecule type" value="Genomic_DNA"/>
</dbReference>
<protein>
    <submittedName>
        <fullName evidence="2">Uncharacterized protein</fullName>
    </submittedName>
</protein>
<dbReference type="Proteomes" id="UP000051952">
    <property type="component" value="Unassembled WGS sequence"/>
</dbReference>
<dbReference type="VEuPathDB" id="TriTrypDB:BSAL_64755"/>
<sequence>SVYAALWRVIDPDAAAPPRIMSQSDAAVRMRMFHSELEEFLLDAAAEGTTNGSDGGKRGWKVAAAAVTKNLRWSVMSLSSVSVEALLAGDASAHTFVLFLMMQLYSSYHLPNVTEQLDRSGFVVASLSSRIYSLPSSGHNGGRCTRTVESLEKLDEFSDVLRDQCTALHFAQRSVIAWRTVASHVEADILGRSAAWSPSSSSSGFSSAASPGQVATLLAPHDKRLPYFTVRGLQMLAVMDREARNLSQETANEGGGGTTSDTPVDDRASPTLRKASTVALMGGNQAEEDEDVSQVLERLAEVVPSNVKRQELFNAMERVVSSMADVYCAHSGGTSRLRMPQCHRLLVECCIPVLEEIQEPVATLGGSHNTGSFAQMPTIGRALSGSFDAERSPLAALPSTQQQVLERYLLPIRTDGGLSSGKAFTPLSFMFMIAELAVLIGARSPMHILEGMSAGAARTAAVSPAKLFEAAAYQFFVSRVPRPIFCDGAFRGVHQVPLGIFSKRGTSGDVAPPYTPSSALSAVVAIVDAPLATLLTSLWDALPLIVPASSSSKCRANSAVGSGVGLLQQQSLNFDEFTKLWKELDVLEGSGAAPSSLKLSTADAKSIFQFFAVSRAFTTEEGAAAVKAPARGGGGGKATTISAALSVSMSLRDFVDVLAMISSFTHPSPLYSYSGRLKAFVHERITPVIKKKFPAISFC</sequence>
<organism evidence="2 3">
    <name type="scientific">Bodo saltans</name>
    <name type="common">Flagellated protozoan</name>
    <dbReference type="NCBI Taxonomy" id="75058"/>
    <lineage>
        <taxon>Eukaryota</taxon>
        <taxon>Discoba</taxon>
        <taxon>Euglenozoa</taxon>
        <taxon>Kinetoplastea</taxon>
        <taxon>Metakinetoplastina</taxon>
        <taxon>Eubodonida</taxon>
        <taxon>Bodonidae</taxon>
        <taxon>Bodo</taxon>
    </lineage>
</organism>
<accession>A0A0S4ISR3</accession>
<evidence type="ECO:0000313" key="3">
    <source>
        <dbReference type="Proteomes" id="UP000051952"/>
    </source>
</evidence>
<keyword evidence="3" id="KW-1185">Reference proteome</keyword>
<proteinExistence type="predicted"/>
<gene>
    <name evidence="2" type="ORF">BSAL_64755</name>
</gene>
<dbReference type="AlphaFoldDB" id="A0A0S4ISR3"/>
<feature type="non-terminal residue" evidence="2">
    <location>
        <position position="1"/>
    </location>
</feature>
<evidence type="ECO:0000313" key="2">
    <source>
        <dbReference type="EMBL" id="CUF67537.1"/>
    </source>
</evidence>
<reference evidence="3" key="1">
    <citation type="submission" date="2015-09" db="EMBL/GenBank/DDBJ databases">
        <authorList>
            <consortium name="Pathogen Informatics"/>
        </authorList>
    </citation>
    <scope>NUCLEOTIDE SEQUENCE [LARGE SCALE GENOMIC DNA]</scope>
    <source>
        <strain evidence="3">Lake Konstanz</strain>
    </source>
</reference>
<evidence type="ECO:0000256" key="1">
    <source>
        <dbReference type="SAM" id="MobiDB-lite"/>
    </source>
</evidence>
<name>A0A0S4ISR3_BODSA</name>